<name>A0A3D8S3T0_9HELO</name>
<gene>
    <name evidence="1" type="ORF">BP5796_05665</name>
</gene>
<protein>
    <submittedName>
        <fullName evidence="1">Uncharacterized protein</fullName>
    </submittedName>
</protein>
<proteinExistence type="predicted"/>
<keyword evidence="2" id="KW-1185">Reference proteome</keyword>
<comment type="caution">
    <text evidence="1">The sequence shown here is derived from an EMBL/GenBank/DDBJ whole genome shotgun (WGS) entry which is preliminary data.</text>
</comment>
<evidence type="ECO:0000313" key="1">
    <source>
        <dbReference type="EMBL" id="RDW80967.1"/>
    </source>
</evidence>
<dbReference type="OrthoDB" id="62952at2759"/>
<accession>A0A3D8S3T0</accession>
<sequence length="267" mass="29871">MAQSMDALSLSSALDNTTAHIFPFLALPAEIRNKIYAFAWVGARDKDSTYNLPDVVVTSQGLRWTNISTGFALFRASKQVRSESLAAVSRECFAEVKLFPDPYEMIAQAARPRVIAHLQSAFFGALSQESRCLSLDISSQRWKHWACDVLVSAVVHALEANLRKLKEVTIKLDASNCDPLEMVGVKDVFRLARKKGVVLTFEMFYKPQELFESKNTWEKMICFGAEACGVPDAEVPSCPLIIWIEWTRTLDEPHLEPGCVCGNCYRG</sequence>
<dbReference type="EMBL" id="PDLN01000007">
    <property type="protein sequence ID" value="RDW80967.1"/>
    <property type="molecule type" value="Genomic_DNA"/>
</dbReference>
<dbReference type="AlphaFoldDB" id="A0A3D8S3T0"/>
<evidence type="ECO:0000313" key="2">
    <source>
        <dbReference type="Proteomes" id="UP000256328"/>
    </source>
</evidence>
<reference evidence="1 2" key="1">
    <citation type="journal article" date="2018" name="IMA Fungus">
        <title>IMA Genome-F 9: Draft genome sequence of Annulohypoxylon stygium, Aspergillus mulundensis, Berkeleyomyces basicola (syn. Thielaviopsis basicola), Ceratocystis smalleyi, two Cercospora beticola strains, Coleophoma cylindrospora, Fusarium fracticaudum, Phialophora cf. hyalina, and Morchella septimelata.</title>
        <authorList>
            <person name="Wingfield B.D."/>
            <person name="Bills G.F."/>
            <person name="Dong Y."/>
            <person name="Huang W."/>
            <person name="Nel W.J."/>
            <person name="Swalarsk-Parry B.S."/>
            <person name="Vaghefi N."/>
            <person name="Wilken P.M."/>
            <person name="An Z."/>
            <person name="de Beer Z.W."/>
            <person name="De Vos L."/>
            <person name="Chen L."/>
            <person name="Duong T.A."/>
            <person name="Gao Y."/>
            <person name="Hammerbacher A."/>
            <person name="Kikkert J.R."/>
            <person name="Li Y."/>
            <person name="Li H."/>
            <person name="Li K."/>
            <person name="Li Q."/>
            <person name="Liu X."/>
            <person name="Ma X."/>
            <person name="Naidoo K."/>
            <person name="Pethybridge S.J."/>
            <person name="Sun J."/>
            <person name="Steenkamp E.T."/>
            <person name="van der Nest M.A."/>
            <person name="van Wyk S."/>
            <person name="Wingfield M.J."/>
            <person name="Xiong C."/>
            <person name="Yue Q."/>
            <person name="Zhang X."/>
        </authorList>
    </citation>
    <scope>NUCLEOTIDE SEQUENCE [LARGE SCALE GENOMIC DNA]</scope>
    <source>
        <strain evidence="1 2">BP5796</strain>
    </source>
</reference>
<dbReference type="Proteomes" id="UP000256328">
    <property type="component" value="Unassembled WGS sequence"/>
</dbReference>
<organism evidence="1 2">
    <name type="scientific">Coleophoma crateriformis</name>
    <dbReference type="NCBI Taxonomy" id="565419"/>
    <lineage>
        <taxon>Eukaryota</taxon>
        <taxon>Fungi</taxon>
        <taxon>Dikarya</taxon>
        <taxon>Ascomycota</taxon>
        <taxon>Pezizomycotina</taxon>
        <taxon>Leotiomycetes</taxon>
        <taxon>Helotiales</taxon>
        <taxon>Dermateaceae</taxon>
        <taxon>Coleophoma</taxon>
    </lineage>
</organism>